<keyword evidence="1" id="KW-0472">Membrane</keyword>
<organism evidence="2 3">
    <name type="scientific">Tritonibacter multivorans</name>
    <dbReference type="NCBI Taxonomy" id="928856"/>
    <lineage>
        <taxon>Bacteria</taxon>
        <taxon>Pseudomonadati</taxon>
        <taxon>Pseudomonadota</taxon>
        <taxon>Alphaproteobacteria</taxon>
        <taxon>Rhodobacterales</taxon>
        <taxon>Paracoccaceae</taxon>
        <taxon>Tritonibacter</taxon>
    </lineage>
</organism>
<dbReference type="Proteomes" id="UP000052022">
    <property type="component" value="Unassembled WGS sequence"/>
</dbReference>
<dbReference type="AlphaFoldDB" id="A0A0N7LYZ7"/>
<keyword evidence="1" id="KW-0812">Transmembrane</keyword>
<evidence type="ECO:0000313" key="3">
    <source>
        <dbReference type="Proteomes" id="UP000052022"/>
    </source>
</evidence>
<dbReference type="RefSeq" id="WP_074942149.1">
    <property type="nucleotide sequence ID" value="NZ_CYSD01000012.1"/>
</dbReference>
<dbReference type="OrthoDB" id="8117471at2"/>
<feature type="transmembrane region" description="Helical" evidence="1">
    <location>
        <begin position="9"/>
        <end position="29"/>
    </location>
</feature>
<sequence>MHAPKPETAALLVLIVLQTVMLSALYAGIPPHPPVATPLFGIAPFIGASLAVAAAAIVLGPDHGTGRQLAVLAALMGLVSFGPQKYLDAQFALIWPAVMVGQAAVVTICLRAGLDMLRQRTEAPT</sequence>
<protein>
    <submittedName>
        <fullName evidence="2">Uncharacterized protein</fullName>
    </submittedName>
</protein>
<dbReference type="EMBL" id="CYSD01000012">
    <property type="protein sequence ID" value="CUH76257.1"/>
    <property type="molecule type" value="Genomic_DNA"/>
</dbReference>
<gene>
    <name evidence="2" type="ORF">TRM7557_00793</name>
</gene>
<evidence type="ECO:0000313" key="2">
    <source>
        <dbReference type="EMBL" id="CUH76257.1"/>
    </source>
</evidence>
<feature type="transmembrane region" description="Helical" evidence="1">
    <location>
        <begin position="69"/>
        <end position="87"/>
    </location>
</feature>
<keyword evidence="1" id="KW-1133">Transmembrane helix</keyword>
<name>A0A0N7LYZ7_9RHOB</name>
<proteinExistence type="predicted"/>
<evidence type="ECO:0000256" key="1">
    <source>
        <dbReference type="SAM" id="Phobius"/>
    </source>
</evidence>
<reference evidence="2 3" key="1">
    <citation type="submission" date="2015-09" db="EMBL/GenBank/DDBJ databases">
        <authorList>
            <consortium name="Swine Surveillance"/>
        </authorList>
    </citation>
    <scope>NUCLEOTIDE SEQUENCE [LARGE SCALE GENOMIC DNA]</scope>
    <source>
        <strain evidence="2 3">CECT 7557</strain>
    </source>
</reference>
<feature type="transmembrane region" description="Helical" evidence="1">
    <location>
        <begin position="35"/>
        <end position="57"/>
    </location>
</feature>
<accession>A0A0N7LYZ7</accession>
<feature type="transmembrane region" description="Helical" evidence="1">
    <location>
        <begin position="93"/>
        <end position="114"/>
    </location>
</feature>
<keyword evidence="3" id="KW-1185">Reference proteome</keyword>